<feature type="compositionally biased region" description="Basic and acidic residues" evidence="1">
    <location>
        <begin position="11"/>
        <end position="33"/>
    </location>
</feature>
<dbReference type="HOGENOM" id="CLU_2775561_0_0_1"/>
<evidence type="ECO:0000313" key="3">
    <source>
        <dbReference type="Proteomes" id="UP000054032"/>
    </source>
</evidence>
<sequence length="69" mass="8132">MPSQNSLPSHPWRDVQSWRDGTSRDSKPRDSHPVRWNPEWPPNYSLSDPGRGSHLLLLVTLSYYNKFKR</sequence>
<feature type="region of interest" description="Disordered" evidence="1">
    <location>
        <begin position="1"/>
        <end position="43"/>
    </location>
</feature>
<dbReference type="RefSeq" id="XP_007693517.1">
    <property type="nucleotide sequence ID" value="XM_007695327.1"/>
</dbReference>
<dbReference type="EMBL" id="KI964216">
    <property type="protein sequence ID" value="EUC39957.1"/>
    <property type="molecule type" value="Genomic_DNA"/>
</dbReference>
<reference evidence="2 3" key="1">
    <citation type="journal article" date="2013" name="PLoS Genet.">
        <title>Comparative genome structure, secondary metabolite, and effector coding capacity across Cochliobolus pathogens.</title>
        <authorList>
            <person name="Condon B.J."/>
            <person name="Leng Y."/>
            <person name="Wu D."/>
            <person name="Bushley K.E."/>
            <person name="Ohm R.A."/>
            <person name="Otillar R."/>
            <person name="Martin J."/>
            <person name="Schackwitz W."/>
            <person name="Grimwood J."/>
            <person name="MohdZainudin N."/>
            <person name="Xue C."/>
            <person name="Wang R."/>
            <person name="Manning V.A."/>
            <person name="Dhillon B."/>
            <person name="Tu Z.J."/>
            <person name="Steffenson B.J."/>
            <person name="Salamov A."/>
            <person name="Sun H."/>
            <person name="Lowry S."/>
            <person name="LaButti K."/>
            <person name="Han J."/>
            <person name="Copeland A."/>
            <person name="Lindquist E."/>
            <person name="Barry K."/>
            <person name="Schmutz J."/>
            <person name="Baker S.E."/>
            <person name="Ciuffetti L.M."/>
            <person name="Grigoriev I.V."/>
            <person name="Zhong S."/>
            <person name="Turgeon B.G."/>
        </authorList>
    </citation>
    <scope>NUCLEOTIDE SEQUENCE [LARGE SCALE GENOMIC DNA]</scope>
    <source>
        <strain evidence="2 3">ATCC 44560</strain>
    </source>
</reference>
<dbReference type="OrthoDB" id="10379445at2759"/>
<dbReference type="AlphaFoldDB" id="W6YL82"/>
<protein>
    <submittedName>
        <fullName evidence="2">Uncharacterized protein</fullName>
    </submittedName>
</protein>
<proteinExistence type="predicted"/>
<dbReference type="Proteomes" id="UP000054032">
    <property type="component" value="Unassembled WGS sequence"/>
</dbReference>
<dbReference type="GeneID" id="19119536"/>
<dbReference type="KEGG" id="bor:COCMIDRAFT_110043"/>
<evidence type="ECO:0000313" key="2">
    <source>
        <dbReference type="EMBL" id="EUC39957.1"/>
    </source>
</evidence>
<keyword evidence="3" id="KW-1185">Reference proteome</keyword>
<gene>
    <name evidence="2" type="ORF">COCMIDRAFT_110043</name>
</gene>
<accession>W6YL82</accession>
<name>W6YL82_COCMI</name>
<evidence type="ECO:0000256" key="1">
    <source>
        <dbReference type="SAM" id="MobiDB-lite"/>
    </source>
</evidence>
<organism evidence="2 3">
    <name type="scientific">Bipolaris oryzae ATCC 44560</name>
    <dbReference type="NCBI Taxonomy" id="930090"/>
    <lineage>
        <taxon>Eukaryota</taxon>
        <taxon>Fungi</taxon>
        <taxon>Dikarya</taxon>
        <taxon>Ascomycota</taxon>
        <taxon>Pezizomycotina</taxon>
        <taxon>Dothideomycetes</taxon>
        <taxon>Pleosporomycetidae</taxon>
        <taxon>Pleosporales</taxon>
        <taxon>Pleosporineae</taxon>
        <taxon>Pleosporaceae</taxon>
        <taxon>Bipolaris</taxon>
    </lineage>
</organism>